<organism evidence="1 2">
    <name type="scientific">Periconia macrospinosa</name>
    <dbReference type="NCBI Taxonomy" id="97972"/>
    <lineage>
        <taxon>Eukaryota</taxon>
        <taxon>Fungi</taxon>
        <taxon>Dikarya</taxon>
        <taxon>Ascomycota</taxon>
        <taxon>Pezizomycotina</taxon>
        <taxon>Dothideomycetes</taxon>
        <taxon>Pleosporomycetidae</taxon>
        <taxon>Pleosporales</taxon>
        <taxon>Massarineae</taxon>
        <taxon>Periconiaceae</taxon>
        <taxon>Periconia</taxon>
    </lineage>
</organism>
<protein>
    <submittedName>
        <fullName evidence="1">Uncharacterized protein</fullName>
    </submittedName>
</protein>
<evidence type="ECO:0000313" key="1">
    <source>
        <dbReference type="EMBL" id="PVI02065.1"/>
    </source>
</evidence>
<dbReference type="AlphaFoldDB" id="A0A2V1DXU0"/>
<proteinExistence type="predicted"/>
<reference evidence="1 2" key="1">
    <citation type="journal article" date="2018" name="Sci. Rep.">
        <title>Comparative genomics provides insights into the lifestyle and reveals functional heterogeneity of dark septate endophytic fungi.</title>
        <authorList>
            <person name="Knapp D.G."/>
            <person name="Nemeth J.B."/>
            <person name="Barry K."/>
            <person name="Hainaut M."/>
            <person name="Henrissat B."/>
            <person name="Johnson J."/>
            <person name="Kuo A."/>
            <person name="Lim J.H.P."/>
            <person name="Lipzen A."/>
            <person name="Nolan M."/>
            <person name="Ohm R.A."/>
            <person name="Tamas L."/>
            <person name="Grigoriev I.V."/>
            <person name="Spatafora J.W."/>
            <person name="Nagy L.G."/>
            <person name="Kovacs G.M."/>
        </authorList>
    </citation>
    <scope>NUCLEOTIDE SEQUENCE [LARGE SCALE GENOMIC DNA]</scope>
    <source>
        <strain evidence="1 2">DSE2036</strain>
    </source>
</reference>
<accession>A0A2V1DXU0</accession>
<dbReference type="EMBL" id="KZ805348">
    <property type="protein sequence ID" value="PVI02065.1"/>
    <property type="molecule type" value="Genomic_DNA"/>
</dbReference>
<evidence type="ECO:0000313" key="2">
    <source>
        <dbReference type="Proteomes" id="UP000244855"/>
    </source>
</evidence>
<dbReference type="Proteomes" id="UP000244855">
    <property type="component" value="Unassembled WGS sequence"/>
</dbReference>
<keyword evidence="2" id="KW-1185">Reference proteome</keyword>
<sequence>MPFASQDRNAGRRRVVSWLVDQRLPRLASSPPSPPSPSCGSWLNRLAGWWWSREFASHDSPVTSEGQRCRGLALGRYGTTPNRPSSFPTRLSQRSPHVDGCSVAAASGWQTTASAGLAPVPSCVVRCLSACLPAYSTTCLRMYLPAGVPACPLLAAPLSVVCPLWPPSGPPLPTLPTLVSCTPDF</sequence>
<name>A0A2V1DXU0_9PLEO</name>
<gene>
    <name evidence="1" type="ORF">DM02DRAFT_318250</name>
</gene>